<gene>
    <name evidence="3" type="ORF">O0I10_004962</name>
</gene>
<accession>A0AAD7V623</accession>
<evidence type="ECO:0000256" key="1">
    <source>
        <dbReference type="SAM" id="MobiDB-lite"/>
    </source>
</evidence>
<keyword evidence="2" id="KW-1133">Transmembrane helix</keyword>
<keyword evidence="2" id="KW-0812">Transmembrane</keyword>
<evidence type="ECO:0000256" key="2">
    <source>
        <dbReference type="SAM" id="Phobius"/>
    </source>
</evidence>
<reference evidence="3 4" key="1">
    <citation type="submission" date="2023-03" db="EMBL/GenBank/DDBJ databases">
        <title>Genome sequence of Lichtheimia ornata CBS 291.66.</title>
        <authorList>
            <person name="Mohabir J.T."/>
            <person name="Shea T.P."/>
            <person name="Kurbessoian T."/>
            <person name="Berby B."/>
            <person name="Fontaine J."/>
            <person name="Livny J."/>
            <person name="Gnirke A."/>
            <person name="Stajich J.E."/>
            <person name="Cuomo C.A."/>
        </authorList>
    </citation>
    <scope>NUCLEOTIDE SEQUENCE [LARGE SCALE GENOMIC DNA]</scope>
    <source>
        <strain evidence="3">CBS 291.66</strain>
    </source>
</reference>
<dbReference type="AlphaFoldDB" id="A0AAD7V623"/>
<dbReference type="RefSeq" id="XP_058344161.1">
    <property type="nucleotide sequence ID" value="XM_058485011.1"/>
</dbReference>
<keyword evidence="2" id="KW-0472">Membrane</keyword>
<feature type="region of interest" description="Disordered" evidence="1">
    <location>
        <begin position="162"/>
        <end position="187"/>
    </location>
</feature>
<feature type="region of interest" description="Disordered" evidence="1">
    <location>
        <begin position="207"/>
        <end position="243"/>
    </location>
</feature>
<dbReference type="EMBL" id="JARTCD010000019">
    <property type="protein sequence ID" value="KAJ8659248.1"/>
    <property type="molecule type" value="Genomic_DNA"/>
</dbReference>
<feature type="region of interest" description="Disordered" evidence="1">
    <location>
        <begin position="78"/>
        <end position="100"/>
    </location>
</feature>
<name>A0AAD7V623_9FUNG</name>
<sequence>MNTTIPTQPRRMTSDTHRNHRTRASFQSYHGHQPSYNHYHHHPNNNNSNYRRASSPILRQYSPPPTRLSIAERFMTLSNTDEKTENNNEEQRIPASSSRSRISIADQFMTIPRSPTAEKSMASDEKVQKDCCCNPSSAVDDRLMTQASTPLNMAADHHHEYTTSTHPYHHGNPASPLPSPPQRTFHHPYHSTPPTSIYSCCSDYEEKHTTPPLEKEEHDIEEGGNQNLKALPSPSPPSQEIKGLKRRRRKRVICVILLFLFLIICGLGVFIAWPRAPLIRIDGASLLSAPQVAEVPNQGRGGNVAFETSWLVHASVDNRVNYIPIQWTTETVVKDALTGMVIGRQQQEQEQKDNIWVLAPRSITTQTLPIHIDYQARDKSDVTFMDLHDACFERQSMQIQFWVTLHIPALEWTGYKPSIVALPARGGFSCPVD</sequence>
<feature type="region of interest" description="Disordered" evidence="1">
    <location>
        <begin position="28"/>
        <end position="65"/>
    </location>
</feature>
<comment type="caution">
    <text evidence="3">The sequence shown here is derived from an EMBL/GenBank/DDBJ whole genome shotgun (WGS) entry which is preliminary data.</text>
</comment>
<proteinExistence type="predicted"/>
<evidence type="ECO:0000313" key="4">
    <source>
        <dbReference type="Proteomes" id="UP001234581"/>
    </source>
</evidence>
<feature type="transmembrane region" description="Helical" evidence="2">
    <location>
        <begin position="252"/>
        <end position="273"/>
    </location>
</feature>
<evidence type="ECO:0000313" key="3">
    <source>
        <dbReference type="EMBL" id="KAJ8659248.1"/>
    </source>
</evidence>
<protein>
    <submittedName>
        <fullName evidence="3">Uncharacterized protein</fullName>
    </submittedName>
</protein>
<organism evidence="3 4">
    <name type="scientific">Lichtheimia ornata</name>
    <dbReference type="NCBI Taxonomy" id="688661"/>
    <lineage>
        <taxon>Eukaryota</taxon>
        <taxon>Fungi</taxon>
        <taxon>Fungi incertae sedis</taxon>
        <taxon>Mucoromycota</taxon>
        <taxon>Mucoromycotina</taxon>
        <taxon>Mucoromycetes</taxon>
        <taxon>Mucorales</taxon>
        <taxon>Lichtheimiaceae</taxon>
        <taxon>Lichtheimia</taxon>
    </lineage>
</organism>
<keyword evidence="4" id="KW-1185">Reference proteome</keyword>
<feature type="compositionally biased region" description="Basic and acidic residues" evidence="1">
    <location>
        <begin position="80"/>
        <end position="92"/>
    </location>
</feature>
<dbReference type="Proteomes" id="UP001234581">
    <property type="component" value="Unassembled WGS sequence"/>
</dbReference>
<feature type="compositionally biased region" description="Basic and acidic residues" evidence="1">
    <location>
        <begin position="207"/>
        <end position="218"/>
    </location>
</feature>
<dbReference type="GeneID" id="83212375"/>